<proteinExistence type="predicted"/>
<keyword evidence="2" id="KW-1185">Reference proteome</keyword>
<accession>A0A6P1NTW9</accession>
<evidence type="ECO:0000313" key="2">
    <source>
        <dbReference type="Proteomes" id="UP000464214"/>
    </source>
</evidence>
<gene>
    <name evidence="1" type="ORF">GU926_07670</name>
</gene>
<dbReference type="Proteomes" id="UP000464214">
    <property type="component" value="Chromosome"/>
</dbReference>
<organism evidence="1 2">
    <name type="scientific">Nibribacter ruber</name>
    <dbReference type="NCBI Taxonomy" id="2698458"/>
    <lineage>
        <taxon>Bacteria</taxon>
        <taxon>Pseudomonadati</taxon>
        <taxon>Bacteroidota</taxon>
        <taxon>Cytophagia</taxon>
        <taxon>Cytophagales</taxon>
        <taxon>Hymenobacteraceae</taxon>
        <taxon>Nibribacter</taxon>
    </lineage>
</organism>
<name>A0A6P1NTW9_9BACT</name>
<protein>
    <submittedName>
        <fullName evidence="1">Uncharacterized protein</fullName>
    </submittedName>
</protein>
<evidence type="ECO:0000313" key="1">
    <source>
        <dbReference type="EMBL" id="QHL87316.1"/>
    </source>
</evidence>
<dbReference type="AlphaFoldDB" id="A0A6P1NTW9"/>
<dbReference type="EMBL" id="CP047897">
    <property type="protein sequence ID" value="QHL87316.1"/>
    <property type="molecule type" value="Genomic_DNA"/>
</dbReference>
<sequence>MIVKKESWLFLMILLSAIFPSCKSKVEHHKNLIYFDQEHFRDLTEKEFEDYTSGRRKFKKEIIEKQNGDTLYITVDFPWDGCASMFGDLAYRKDSLILLYGLKEDVLCTEVIYYRLSYKVLNTAKTAYKLGFRYKEGKR</sequence>
<dbReference type="KEGG" id="nib:GU926_07670"/>
<dbReference type="RefSeq" id="WP_160690601.1">
    <property type="nucleotide sequence ID" value="NZ_CP047897.1"/>
</dbReference>
<reference evidence="1 2" key="1">
    <citation type="submission" date="2020-01" db="EMBL/GenBank/DDBJ databases">
        <authorList>
            <person name="Kim M."/>
        </authorList>
    </citation>
    <scope>NUCLEOTIDE SEQUENCE [LARGE SCALE GENOMIC DNA]</scope>
    <source>
        <strain evidence="1 2">BT10</strain>
    </source>
</reference>